<comment type="caution">
    <text evidence="3">The sequence shown here is derived from an EMBL/GenBank/DDBJ whole genome shotgun (WGS) entry which is preliminary data.</text>
</comment>
<dbReference type="InterPro" id="IPR027417">
    <property type="entry name" value="P-loop_NTPase"/>
</dbReference>
<feature type="compositionally biased region" description="Low complexity" evidence="1">
    <location>
        <begin position="17"/>
        <end position="28"/>
    </location>
</feature>
<evidence type="ECO:0000313" key="3">
    <source>
        <dbReference type="EMBL" id="KAK3167702.1"/>
    </source>
</evidence>
<sequence length="1070" mass="119346">MASKSQTTAQLPLRSQPNTTGTSTSNPTDPYTLETIYNEALQEVKTLHASGKLSQVYYDILTTTKTPQDLLSIVDGVNERRMEKQSQSKHTLYNAVSSTVKRLDRYAGAIDMLAQSSPPAFGLNIVGLIWGSLKVLLVVAQDIVDTLELVVQTLKHVESSLPVLELLTKIYGSSEIQLLRQPLFDIYSAIVSLGLGFVRLCKLGSLRTLGRSTWTSLQSEFNATVAKLRRAAQLVRQAAQVEHMYSTEKIWNALDLESGRQQHFRREIRTNMRQPIERGPKDRIVPSNGAPLGFLAPRFTSRGVELAQLNSVLSRRSDGLPARCSIVGMPGLGKTQLALNNDVAKALMNPASSAKVQAMLHLEVPNLVDAKGLLLAELEAPNEEDTASQVAKAETLVKSVGCLTLAINQVASFVKQHSKNLDYVLNLYQSQRQMDIMSWDNQLSTYQQRSVMTTFSSTLDELAKDSPVANLLLPPLSFFDPESIALDMIVDGAYPICDLRAYSEERKPKLSEPPILTRRLMHKLQHKLLRRSSKVSKKAVGQLDHTTPTINLQDQNRDDSWALKVSELLKDPVEGRHKEAAKTIEVVLVLQHKHLGITDIDYLANLTELAKTHALQGNWQEAEGLFQQVLKVRQEMLGATHLDTLAAMEELAHQYAAQGRYEESSSLQEMVFSGTKERLGADHAHTLLAQGDLAEIYEGQGRFVEAESMYEETLRSMEKTLGSSNSSTLKTVFNLGQLKRRLQRLDEADTLLTRALAGLSKEGGFNPWIVVLAERELGVLRKVQGRYLEAEVHFKTCLAGTELLHGTDHIMTAIPLEDIAGLYIDMDRFADAERLFRRAASILESSDAPRGSRALDTYEYIELAFTIEQQSRLAEAKAFYRQALDKSLQHPDPHPIDIVLCTEPLSRVLFIQEHEHAQEAEFLHEHALKNLEGALKSLYRNGIYNTQEWWHSLVTIGRTLEDEEMSRIALKVQEEKLGFTHPVTQRTLQALVTILHGKGNAEEEEALLERCKEAGIEIRLPADEQVPAPESGDDRVVSAGQDVQTVQIDKAVSGKFVHRLRVSEEMAAGR</sequence>
<dbReference type="InterPro" id="IPR056125">
    <property type="entry name" value="DUF7708"/>
</dbReference>
<dbReference type="EMBL" id="JASNWA010000011">
    <property type="protein sequence ID" value="KAK3167702.1"/>
    <property type="molecule type" value="Genomic_DNA"/>
</dbReference>
<dbReference type="SMART" id="SM00028">
    <property type="entry name" value="TPR"/>
    <property type="match status" value="5"/>
</dbReference>
<proteinExistence type="predicted"/>
<gene>
    <name evidence="3" type="ORF">OEA41_010829</name>
</gene>
<dbReference type="Pfam" id="PF13374">
    <property type="entry name" value="TPR_10"/>
    <property type="match status" value="1"/>
</dbReference>
<dbReference type="PANTHER" id="PTHR46082">
    <property type="entry name" value="ATP/GTP-BINDING PROTEIN-RELATED"/>
    <property type="match status" value="1"/>
</dbReference>
<dbReference type="SUPFAM" id="SSF48452">
    <property type="entry name" value="TPR-like"/>
    <property type="match status" value="2"/>
</dbReference>
<accession>A0AAD9YZT4</accession>
<feature type="domain" description="DUF7708" evidence="2">
    <location>
        <begin position="97"/>
        <end position="244"/>
    </location>
</feature>
<evidence type="ECO:0000256" key="1">
    <source>
        <dbReference type="SAM" id="MobiDB-lite"/>
    </source>
</evidence>
<feature type="region of interest" description="Disordered" evidence="1">
    <location>
        <begin position="1"/>
        <end position="30"/>
    </location>
</feature>
<dbReference type="InterPro" id="IPR053137">
    <property type="entry name" value="NLR-like"/>
</dbReference>
<dbReference type="AlphaFoldDB" id="A0AAD9YZT4"/>
<dbReference type="InterPro" id="IPR011990">
    <property type="entry name" value="TPR-like_helical_dom_sf"/>
</dbReference>
<feature type="compositionally biased region" description="Polar residues" evidence="1">
    <location>
        <begin position="1"/>
        <end position="16"/>
    </location>
</feature>
<reference evidence="3" key="1">
    <citation type="submission" date="2022-11" db="EMBL/GenBank/DDBJ databases">
        <title>Chromosomal genome sequence assembly and mating type (MAT) locus characterization of the leprose asexual lichenized fungus Lepraria neglecta (Nyl.) Erichsen.</title>
        <authorList>
            <person name="Allen J.L."/>
            <person name="Pfeffer B."/>
        </authorList>
    </citation>
    <scope>NUCLEOTIDE SEQUENCE</scope>
    <source>
        <strain evidence="3">Allen 5258</strain>
    </source>
</reference>
<dbReference type="Gene3D" id="1.25.40.10">
    <property type="entry name" value="Tetratricopeptide repeat domain"/>
    <property type="match status" value="3"/>
</dbReference>
<dbReference type="Proteomes" id="UP001276659">
    <property type="component" value="Unassembled WGS sequence"/>
</dbReference>
<dbReference type="PANTHER" id="PTHR46082:SF6">
    <property type="entry name" value="AAA+ ATPASE DOMAIN-CONTAINING PROTEIN-RELATED"/>
    <property type="match status" value="1"/>
</dbReference>
<dbReference type="InterPro" id="IPR019734">
    <property type="entry name" value="TPR_rpt"/>
</dbReference>
<keyword evidence="4" id="KW-1185">Reference proteome</keyword>
<organism evidence="3 4">
    <name type="scientific">Lepraria neglecta</name>
    <dbReference type="NCBI Taxonomy" id="209136"/>
    <lineage>
        <taxon>Eukaryota</taxon>
        <taxon>Fungi</taxon>
        <taxon>Dikarya</taxon>
        <taxon>Ascomycota</taxon>
        <taxon>Pezizomycotina</taxon>
        <taxon>Lecanoromycetes</taxon>
        <taxon>OSLEUM clade</taxon>
        <taxon>Lecanoromycetidae</taxon>
        <taxon>Lecanorales</taxon>
        <taxon>Lecanorineae</taxon>
        <taxon>Stereocaulaceae</taxon>
        <taxon>Lepraria</taxon>
    </lineage>
</organism>
<name>A0AAD9YZT4_9LECA</name>
<evidence type="ECO:0000259" key="2">
    <source>
        <dbReference type="Pfam" id="PF24809"/>
    </source>
</evidence>
<dbReference type="Pfam" id="PF13424">
    <property type="entry name" value="TPR_12"/>
    <property type="match status" value="2"/>
</dbReference>
<protein>
    <recommendedName>
        <fullName evidence="2">DUF7708 domain-containing protein</fullName>
    </recommendedName>
</protein>
<dbReference type="Gene3D" id="3.40.50.300">
    <property type="entry name" value="P-loop containing nucleotide triphosphate hydrolases"/>
    <property type="match status" value="1"/>
</dbReference>
<evidence type="ECO:0000313" key="4">
    <source>
        <dbReference type="Proteomes" id="UP001276659"/>
    </source>
</evidence>
<dbReference type="Pfam" id="PF24809">
    <property type="entry name" value="DUF7708"/>
    <property type="match status" value="1"/>
</dbReference>